<comment type="caution">
    <text evidence="8">The sequence shown here is derived from an EMBL/GenBank/DDBJ whole genome shotgun (WGS) entry which is preliminary data.</text>
</comment>
<feature type="transmembrane region" description="Helical" evidence="6">
    <location>
        <begin position="266"/>
        <end position="283"/>
    </location>
</feature>
<feature type="transmembrane region" description="Helical" evidence="6">
    <location>
        <begin position="289"/>
        <end position="307"/>
    </location>
</feature>
<feature type="transmembrane region" description="Helical" evidence="6">
    <location>
        <begin position="171"/>
        <end position="188"/>
    </location>
</feature>
<dbReference type="InterPro" id="IPR000620">
    <property type="entry name" value="EamA_dom"/>
</dbReference>
<feature type="domain" description="EamA" evidence="7">
    <location>
        <begin position="17"/>
        <end position="148"/>
    </location>
</feature>
<accession>A0ABU5E4X3</accession>
<feature type="transmembrane region" description="Helical" evidence="6">
    <location>
        <begin position="104"/>
        <end position="124"/>
    </location>
</feature>
<comment type="subcellular location">
    <subcellularLocation>
        <location evidence="1">Membrane</location>
        <topology evidence="1">Multi-pass membrane protein</topology>
    </subcellularLocation>
</comment>
<feature type="transmembrane region" description="Helical" evidence="6">
    <location>
        <begin position="195"/>
        <end position="216"/>
    </location>
</feature>
<evidence type="ECO:0000256" key="6">
    <source>
        <dbReference type="SAM" id="Phobius"/>
    </source>
</evidence>
<dbReference type="InterPro" id="IPR037185">
    <property type="entry name" value="EmrE-like"/>
</dbReference>
<dbReference type="PANTHER" id="PTHR32322">
    <property type="entry name" value="INNER MEMBRANE TRANSPORTER"/>
    <property type="match status" value="1"/>
</dbReference>
<dbReference type="PANTHER" id="PTHR32322:SF2">
    <property type="entry name" value="EAMA DOMAIN-CONTAINING PROTEIN"/>
    <property type="match status" value="1"/>
</dbReference>
<feature type="transmembrane region" description="Helical" evidence="6">
    <location>
        <begin position="236"/>
        <end position="254"/>
    </location>
</feature>
<feature type="domain" description="EamA" evidence="7">
    <location>
        <begin position="169"/>
        <end position="302"/>
    </location>
</feature>
<feature type="transmembrane region" description="Helical" evidence="6">
    <location>
        <begin position="46"/>
        <end position="66"/>
    </location>
</feature>
<keyword evidence="5 6" id="KW-0472">Membrane</keyword>
<dbReference type="Pfam" id="PF00892">
    <property type="entry name" value="EamA"/>
    <property type="match status" value="2"/>
</dbReference>
<reference evidence="8 9" key="1">
    <citation type="journal article" date="2016" name="Antonie Van Leeuwenhoek">
        <title>Dongia soli sp. nov., isolated from soil from Dokdo, Korea.</title>
        <authorList>
            <person name="Kim D.U."/>
            <person name="Lee H."/>
            <person name="Kim H."/>
            <person name="Kim S.G."/>
            <person name="Ka J.O."/>
        </authorList>
    </citation>
    <scope>NUCLEOTIDE SEQUENCE [LARGE SCALE GENOMIC DNA]</scope>
    <source>
        <strain evidence="8 9">D78</strain>
    </source>
</reference>
<name>A0ABU5E4X3_9PROT</name>
<keyword evidence="9" id="KW-1185">Reference proteome</keyword>
<evidence type="ECO:0000256" key="4">
    <source>
        <dbReference type="ARBA" id="ARBA00022989"/>
    </source>
</evidence>
<keyword evidence="3 6" id="KW-0812">Transmembrane</keyword>
<evidence type="ECO:0000256" key="5">
    <source>
        <dbReference type="ARBA" id="ARBA00023136"/>
    </source>
</evidence>
<feature type="transmembrane region" description="Helical" evidence="6">
    <location>
        <begin position="133"/>
        <end position="151"/>
    </location>
</feature>
<evidence type="ECO:0000313" key="9">
    <source>
        <dbReference type="Proteomes" id="UP001279642"/>
    </source>
</evidence>
<dbReference type="SUPFAM" id="SSF103481">
    <property type="entry name" value="Multidrug resistance efflux transporter EmrE"/>
    <property type="match status" value="2"/>
</dbReference>
<sequence>MPHDKDPRPANDQHIWAGLAFGFVGCAIFAGSLPATRLAVSAFDPVLVTAGRAAIAGLMSVGLLALRRQAWPGLRLWGQLVIVAIGVVVGFPLFSAYAVQLVPASHGIVFVGLLPLMTATAAVLRGGERPKPLFWLFAIGGGLIIMAYALIQGWRDGHDLRLQPADFDMLLAVLLCGLGYAEGAVLARRLGSWQVICWALVLSLPVMLPLFVWLWLETGESLAHVAEAGPGPLLGFAYVCLFSMFIGFFFWYHGLKLGGIARVGQLQLIQGFLGFGLAALILGETVPPSALIAVGLIVCCILGARKFA</sequence>
<gene>
    <name evidence="8" type="ORF">SMD27_00560</name>
</gene>
<evidence type="ECO:0000256" key="1">
    <source>
        <dbReference type="ARBA" id="ARBA00004141"/>
    </source>
</evidence>
<feature type="transmembrane region" description="Helical" evidence="6">
    <location>
        <begin position="15"/>
        <end position="34"/>
    </location>
</feature>
<evidence type="ECO:0000256" key="3">
    <source>
        <dbReference type="ARBA" id="ARBA00022692"/>
    </source>
</evidence>
<dbReference type="RefSeq" id="WP_320506391.1">
    <property type="nucleotide sequence ID" value="NZ_JAXCLW010000001.1"/>
</dbReference>
<dbReference type="PROSITE" id="PS51257">
    <property type="entry name" value="PROKAR_LIPOPROTEIN"/>
    <property type="match status" value="1"/>
</dbReference>
<comment type="similarity">
    <text evidence="2">Belongs to the EamA transporter family.</text>
</comment>
<dbReference type="InterPro" id="IPR050638">
    <property type="entry name" value="AA-Vitamin_Transporters"/>
</dbReference>
<dbReference type="EMBL" id="JAXCLW010000001">
    <property type="protein sequence ID" value="MDY0881322.1"/>
    <property type="molecule type" value="Genomic_DNA"/>
</dbReference>
<proteinExistence type="inferred from homology"/>
<organism evidence="8 9">
    <name type="scientific">Dongia soli</name>
    <dbReference type="NCBI Taxonomy" id="600628"/>
    <lineage>
        <taxon>Bacteria</taxon>
        <taxon>Pseudomonadati</taxon>
        <taxon>Pseudomonadota</taxon>
        <taxon>Alphaproteobacteria</taxon>
        <taxon>Rhodospirillales</taxon>
        <taxon>Dongiaceae</taxon>
        <taxon>Dongia</taxon>
    </lineage>
</organism>
<keyword evidence="4 6" id="KW-1133">Transmembrane helix</keyword>
<evidence type="ECO:0000256" key="2">
    <source>
        <dbReference type="ARBA" id="ARBA00007362"/>
    </source>
</evidence>
<evidence type="ECO:0000313" key="8">
    <source>
        <dbReference type="EMBL" id="MDY0881322.1"/>
    </source>
</evidence>
<protein>
    <submittedName>
        <fullName evidence="8">DMT family transporter</fullName>
    </submittedName>
</protein>
<dbReference type="Proteomes" id="UP001279642">
    <property type="component" value="Unassembled WGS sequence"/>
</dbReference>
<evidence type="ECO:0000259" key="7">
    <source>
        <dbReference type="Pfam" id="PF00892"/>
    </source>
</evidence>
<feature type="transmembrane region" description="Helical" evidence="6">
    <location>
        <begin position="78"/>
        <end position="98"/>
    </location>
</feature>